<name>A0AAW1ULB1_9CUCU</name>
<accession>A0AAW1ULB1</accession>
<proteinExistence type="predicted"/>
<organism evidence="2 3">
    <name type="scientific">Henosepilachna vigintioctopunctata</name>
    <dbReference type="NCBI Taxonomy" id="420089"/>
    <lineage>
        <taxon>Eukaryota</taxon>
        <taxon>Metazoa</taxon>
        <taxon>Ecdysozoa</taxon>
        <taxon>Arthropoda</taxon>
        <taxon>Hexapoda</taxon>
        <taxon>Insecta</taxon>
        <taxon>Pterygota</taxon>
        <taxon>Neoptera</taxon>
        <taxon>Endopterygota</taxon>
        <taxon>Coleoptera</taxon>
        <taxon>Polyphaga</taxon>
        <taxon>Cucujiformia</taxon>
        <taxon>Coccinelloidea</taxon>
        <taxon>Coccinellidae</taxon>
        <taxon>Epilachninae</taxon>
        <taxon>Epilachnini</taxon>
        <taxon>Henosepilachna</taxon>
    </lineage>
</organism>
<sequence length="99" mass="11535">MELHHVIVLLVIILLWANLASVQGRKRDDMPRAFRRSADASERRTRKFDEMVLATARGYGKRANERFKDNSLLEWIGLERMRGLGYPTRVMSNSEMISE</sequence>
<keyword evidence="3" id="KW-1185">Reference proteome</keyword>
<feature type="chain" id="PRO_5043957293" evidence="1">
    <location>
        <begin position="25"/>
        <end position="99"/>
    </location>
</feature>
<dbReference type="Proteomes" id="UP001431783">
    <property type="component" value="Unassembled WGS sequence"/>
</dbReference>
<protein>
    <submittedName>
        <fullName evidence="2">Uncharacterized protein</fullName>
    </submittedName>
</protein>
<evidence type="ECO:0000313" key="2">
    <source>
        <dbReference type="EMBL" id="KAK9881559.1"/>
    </source>
</evidence>
<dbReference type="AlphaFoldDB" id="A0AAW1ULB1"/>
<evidence type="ECO:0000256" key="1">
    <source>
        <dbReference type="SAM" id="SignalP"/>
    </source>
</evidence>
<comment type="caution">
    <text evidence="2">The sequence shown here is derived from an EMBL/GenBank/DDBJ whole genome shotgun (WGS) entry which is preliminary data.</text>
</comment>
<keyword evidence="1" id="KW-0732">Signal</keyword>
<gene>
    <name evidence="2" type="ORF">WA026_016436</name>
</gene>
<dbReference type="EMBL" id="JARQZJ010000069">
    <property type="protein sequence ID" value="KAK9881559.1"/>
    <property type="molecule type" value="Genomic_DNA"/>
</dbReference>
<evidence type="ECO:0000313" key="3">
    <source>
        <dbReference type="Proteomes" id="UP001431783"/>
    </source>
</evidence>
<feature type="signal peptide" evidence="1">
    <location>
        <begin position="1"/>
        <end position="24"/>
    </location>
</feature>
<reference evidence="2 3" key="1">
    <citation type="submission" date="2023-03" db="EMBL/GenBank/DDBJ databases">
        <title>Genome insight into feeding habits of ladybird beetles.</title>
        <authorList>
            <person name="Li H.-S."/>
            <person name="Huang Y.-H."/>
            <person name="Pang H."/>
        </authorList>
    </citation>
    <scope>NUCLEOTIDE SEQUENCE [LARGE SCALE GENOMIC DNA]</scope>
    <source>
        <strain evidence="2">SYSU_2023b</strain>
        <tissue evidence="2">Whole body</tissue>
    </source>
</reference>